<name>A0ABV7DJS2_9HYPH</name>
<organism evidence="1 2">
    <name type="scientific">Shinella pollutisoli</name>
    <dbReference type="NCBI Taxonomy" id="2250594"/>
    <lineage>
        <taxon>Bacteria</taxon>
        <taxon>Pseudomonadati</taxon>
        <taxon>Pseudomonadota</taxon>
        <taxon>Alphaproteobacteria</taxon>
        <taxon>Hyphomicrobiales</taxon>
        <taxon>Rhizobiaceae</taxon>
        <taxon>Shinella</taxon>
    </lineage>
</organism>
<evidence type="ECO:0000313" key="2">
    <source>
        <dbReference type="Proteomes" id="UP001595377"/>
    </source>
</evidence>
<dbReference type="RefSeq" id="WP_257317187.1">
    <property type="nucleotide sequence ID" value="NZ_JANFDG010000026.1"/>
</dbReference>
<proteinExistence type="predicted"/>
<protein>
    <submittedName>
        <fullName evidence="1">Uncharacterized protein</fullName>
    </submittedName>
</protein>
<dbReference type="Proteomes" id="UP001595377">
    <property type="component" value="Unassembled WGS sequence"/>
</dbReference>
<comment type="caution">
    <text evidence="1">The sequence shown here is derived from an EMBL/GenBank/DDBJ whole genome shotgun (WGS) entry which is preliminary data.</text>
</comment>
<evidence type="ECO:0000313" key="1">
    <source>
        <dbReference type="EMBL" id="MFC3074689.1"/>
    </source>
</evidence>
<keyword evidence="2" id="KW-1185">Reference proteome</keyword>
<accession>A0ABV7DJS2</accession>
<reference evidence="2" key="1">
    <citation type="journal article" date="2019" name="Int. J. Syst. Evol. Microbiol.">
        <title>The Global Catalogue of Microorganisms (GCM) 10K type strain sequencing project: providing services to taxonomists for standard genome sequencing and annotation.</title>
        <authorList>
            <consortium name="The Broad Institute Genomics Platform"/>
            <consortium name="The Broad Institute Genome Sequencing Center for Infectious Disease"/>
            <person name="Wu L."/>
            <person name="Ma J."/>
        </authorList>
    </citation>
    <scope>NUCLEOTIDE SEQUENCE [LARGE SCALE GENOMIC DNA]</scope>
    <source>
        <strain evidence="2">KCTC 52677</strain>
    </source>
</reference>
<gene>
    <name evidence="1" type="ORF">ACFOHH_16375</name>
</gene>
<sequence>MALDLARQPIRTMAPKIVERLRLAFPEKDFTIERIPQVLTLKEFERLSRLSPFIGLAWTGFKPDGDNNRITKGVMLWRLILIFKASSSLETRFKGDARGLGLDAMVDVSIVLMNGAEFPGIGTSHVTLANSVIADGWTDDALVIAQVDFEVRFTSTPAVYKLVDLADFAAIGASWIVNPAVEGAPSPADDIDLTQP</sequence>
<dbReference type="EMBL" id="JBHRSP010000025">
    <property type="protein sequence ID" value="MFC3074689.1"/>
    <property type="molecule type" value="Genomic_DNA"/>
</dbReference>